<dbReference type="RefSeq" id="WP_221935294.1">
    <property type="nucleotide sequence ID" value="NZ_JACCAE010000001.1"/>
</dbReference>
<dbReference type="Pfam" id="PF09339">
    <property type="entry name" value="HTH_IclR"/>
    <property type="match status" value="1"/>
</dbReference>
<organism evidence="2 3">
    <name type="scientific">Janibacter cremeus</name>
    <dbReference type="NCBI Taxonomy" id="1285192"/>
    <lineage>
        <taxon>Bacteria</taxon>
        <taxon>Bacillati</taxon>
        <taxon>Actinomycetota</taxon>
        <taxon>Actinomycetes</taxon>
        <taxon>Micrococcales</taxon>
        <taxon>Intrasporangiaceae</taxon>
        <taxon>Janibacter</taxon>
    </lineage>
</organism>
<dbReference type="InterPro" id="IPR036390">
    <property type="entry name" value="WH_DNA-bd_sf"/>
</dbReference>
<dbReference type="Gene3D" id="1.10.10.10">
    <property type="entry name" value="Winged helix-like DNA-binding domain superfamily/Winged helix DNA-binding domain"/>
    <property type="match status" value="1"/>
</dbReference>
<dbReference type="AlphaFoldDB" id="A0A852VRI4"/>
<evidence type="ECO:0000313" key="3">
    <source>
        <dbReference type="Proteomes" id="UP000554054"/>
    </source>
</evidence>
<sequence>MENTNLGPRPAPQADPSDLGAAVRQVLEVLRAGGRPMRVTEIAAGVGSHENTVRSHLSQLLDRSLVTTATAPAEGRGRPAVLYEAGPAPGVRVDEYRALTGAFAADLIAGGDSPQVRERARRIGRAWGERLATPGATVSEREHLDTTLADLGFGPVRDGATVRLTTCPLLDLAVENPDVICQVHLGLVDGTLERGDDDEPAELTPFAEPGACLLRVPER</sequence>
<dbReference type="EMBL" id="JACCAE010000001">
    <property type="protein sequence ID" value="NYF98458.1"/>
    <property type="molecule type" value="Genomic_DNA"/>
</dbReference>
<gene>
    <name evidence="2" type="ORF">BJY20_001850</name>
</gene>
<comment type="caution">
    <text evidence="2">The sequence shown here is derived from an EMBL/GenBank/DDBJ whole genome shotgun (WGS) entry which is preliminary data.</text>
</comment>
<proteinExistence type="predicted"/>
<dbReference type="Proteomes" id="UP000554054">
    <property type="component" value="Unassembled WGS sequence"/>
</dbReference>
<dbReference type="SUPFAM" id="SSF46785">
    <property type="entry name" value="Winged helix' DNA-binding domain"/>
    <property type="match status" value="1"/>
</dbReference>
<feature type="domain" description="HTH iclR-type" evidence="1">
    <location>
        <begin position="25"/>
        <end position="67"/>
    </location>
</feature>
<dbReference type="InterPro" id="IPR005471">
    <property type="entry name" value="Tscrpt_reg_IclR_N"/>
</dbReference>
<dbReference type="GO" id="GO:0006355">
    <property type="term" value="P:regulation of DNA-templated transcription"/>
    <property type="evidence" value="ECO:0007669"/>
    <property type="project" value="InterPro"/>
</dbReference>
<keyword evidence="3" id="KW-1185">Reference proteome</keyword>
<evidence type="ECO:0000259" key="1">
    <source>
        <dbReference type="Pfam" id="PF09339"/>
    </source>
</evidence>
<protein>
    <submittedName>
        <fullName evidence="2">Putative ArsR family transcriptional regulator</fullName>
    </submittedName>
</protein>
<reference evidence="2 3" key="1">
    <citation type="submission" date="2020-07" db="EMBL/GenBank/DDBJ databases">
        <title>Sequencing the genomes of 1000 actinobacteria strains.</title>
        <authorList>
            <person name="Klenk H.-P."/>
        </authorList>
    </citation>
    <scope>NUCLEOTIDE SEQUENCE [LARGE SCALE GENOMIC DNA]</scope>
    <source>
        <strain evidence="2 3">DSM 26154</strain>
    </source>
</reference>
<accession>A0A852VRI4</accession>
<dbReference type="InterPro" id="IPR036388">
    <property type="entry name" value="WH-like_DNA-bd_sf"/>
</dbReference>
<name>A0A852VRI4_9MICO</name>
<dbReference type="GO" id="GO:0003677">
    <property type="term" value="F:DNA binding"/>
    <property type="evidence" value="ECO:0007669"/>
    <property type="project" value="InterPro"/>
</dbReference>
<evidence type="ECO:0000313" key="2">
    <source>
        <dbReference type="EMBL" id="NYF98458.1"/>
    </source>
</evidence>